<dbReference type="OrthoDB" id="2119228at2759"/>
<dbReference type="GO" id="GO:0005975">
    <property type="term" value="P:carbohydrate metabolic process"/>
    <property type="evidence" value="ECO:0007669"/>
    <property type="project" value="InterPro"/>
</dbReference>
<keyword evidence="1 3" id="KW-0732">Signal</keyword>
<evidence type="ECO:0000256" key="3">
    <source>
        <dbReference type="SAM" id="SignalP"/>
    </source>
</evidence>
<organism evidence="5 6">
    <name type="scientific">Sphaerobolus stellatus (strain SS14)</name>
    <dbReference type="NCBI Taxonomy" id="990650"/>
    <lineage>
        <taxon>Eukaryota</taxon>
        <taxon>Fungi</taxon>
        <taxon>Dikarya</taxon>
        <taxon>Basidiomycota</taxon>
        <taxon>Agaricomycotina</taxon>
        <taxon>Agaricomycetes</taxon>
        <taxon>Phallomycetidae</taxon>
        <taxon>Geastrales</taxon>
        <taxon>Sphaerobolaceae</taxon>
        <taxon>Sphaerobolus</taxon>
    </lineage>
</organism>
<dbReference type="InterPro" id="IPR000254">
    <property type="entry name" value="CBD"/>
</dbReference>
<feature type="chain" id="PRO_5002205637" evidence="3">
    <location>
        <begin position="18"/>
        <end position="98"/>
    </location>
</feature>
<proteinExistence type="predicted"/>
<accession>A0A0C9VWR9</accession>
<dbReference type="SUPFAM" id="SSF57180">
    <property type="entry name" value="Cellulose-binding domain"/>
    <property type="match status" value="1"/>
</dbReference>
<evidence type="ECO:0000256" key="1">
    <source>
        <dbReference type="ARBA" id="ARBA00022729"/>
    </source>
</evidence>
<dbReference type="GO" id="GO:0030248">
    <property type="term" value="F:cellulose binding"/>
    <property type="evidence" value="ECO:0007669"/>
    <property type="project" value="InterPro"/>
</dbReference>
<feature type="region of interest" description="Disordered" evidence="2">
    <location>
        <begin position="25"/>
        <end position="53"/>
    </location>
</feature>
<gene>
    <name evidence="5" type="ORF">M422DRAFT_253491</name>
</gene>
<feature type="signal peptide" evidence="3">
    <location>
        <begin position="1"/>
        <end position="17"/>
    </location>
</feature>
<feature type="domain" description="CBM1" evidence="4">
    <location>
        <begin position="58"/>
        <end position="98"/>
    </location>
</feature>
<evidence type="ECO:0000313" key="6">
    <source>
        <dbReference type="Proteomes" id="UP000054279"/>
    </source>
</evidence>
<dbReference type="PROSITE" id="PS51164">
    <property type="entry name" value="CBM1_2"/>
    <property type="match status" value="1"/>
</dbReference>
<dbReference type="SMART" id="SM00236">
    <property type="entry name" value="fCBD"/>
    <property type="match status" value="1"/>
</dbReference>
<sequence>MVLLFASFLSLLTTVYGLTLSLQQGNGAVSPAPTSTATSSTGSTSAAAPPVSSAPPAVTVPHWGQCGGIGWTGPTVCAAPYTCVPCGTGGSVYYWNCL</sequence>
<name>A0A0C9VWR9_SPHS4</name>
<feature type="compositionally biased region" description="Low complexity" evidence="2">
    <location>
        <begin position="27"/>
        <end position="53"/>
    </location>
</feature>
<evidence type="ECO:0000259" key="4">
    <source>
        <dbReference type="PROSITE" id="PS51164"/>
    </source>
</evidence>
<evidence type="ECO:0000256" key="2">
    <source>
        <dbReference type="SAM" id="MobiDB-lite"/>
    </source>
</evidence>
<dbReference type="EMBL" id="KN837124">
    <property type="protein sequence ID" value="KIJ43285.1"/>
    <property type="molecule type" value="Genomic_DNA"/>
</dbReference>
<dbReference type="GO" id="GO:0005576">
    <property type="term" value="C:extracellular region"/>
    <property type="evidence" value="ECO:0007669"/>
    <property type="project" value="InterPro"/>
</dbReference>
<dbReference type="Pfam" id="PF00734">
    <property type="entry name" value="CBM_1"/>
    <property type="match status" value="1"/>
</dbReference>
<reference evidence="5 6" key="1">
    <citation type="submission" date="2014-06" db="EMBL/GenBank/DDBJ databases">
        <title>Evolutionary Origins and Diversification of the Mycorrhizal Mutualists.</title>
        <authorList>
            <consortium name="DOE Joint Genome Institute"/>
            <consortium name="Mycorrhizal Genomics Consortium"/>
            <person name="Kohler A."/>
            <person name="Kuo A."/>
            <person name="Nagy L.G."/>
            <person name="Floudas D."/>
            <person name="Copeland A."/>
            <person name="Barry K.W."/>
            <person name="Cichocki N."/>
            <person name="Veneault-Fourrey C."/>
            <person name="LaButti K."/>
            <person name="Lindquist E.A."/>
            <person name="Lipzen A."/>
            <person name="Lundell T."/>
            <person name="Morin E."/>
            <person name="Murat C."/>
            <person name="Riley R."/>
            <person name="Ohm R."/>
            <person name="Sun H."/>
            <person name="Tunlid A."/>
            <person name="Henrissat B."/>
            <person name="Grigoriev I.V."/>
            <person name="Hibbett D.S."/>
            <person name="Martin F."/>
        </authorList>
    </citation>
    <scope>NUCLEOTIDE SEQUENCE [LARGE SCALE GENOMIC DNA]</scope>
    <source>
        <strain evidence="5 6">SS14</strain>
    </source>
</reference>
<dbReference type="Proteomes" id="UP000054279">
    <property type="component" value="Unassembled WGS sequence"/>
</dbReference>
<dbReference type="AlphaFoldDB" id="A0A0C9VWR9"/>
<protein>
    <submittedName>
        <fullName evidence="5">Carbohydrate-binding module family 1 protein</fullName>
    </submittedName>
</protein>
<dbReference type="InterPro" id="IPR035971">
    <property type="entry name" value="CBD_sf"/>
</dbReference>
<evidence type="ECO:0000313" key="5">
    <source>
        <dbReference type="EMBL" id="KIJ43285.1"/>
    </source>
</evidence>
<dbReference type="HOGENOM" id="CLU_2334991_0_0_1"/>
<keyword evidence="6" id="KW-1185">Reference proteome</keyword>